<evidence type="ECO:0000313" key="1">
    <source>
        <dbReference type="EMBL" id="KAI0029286.1"/>
    </source>
</evidence>
<organism evidence="1 2">
    <name type="scientific">Vararia minispora EC-137</name>
    <dbReference type="NCBI Taxonomy" id="1314806"/>
    <lineage>
        <taxon>Eukaryota</taxon>
        <taxon>Fungi</taxon>
        <taxon>Dikarya</taxon>
        <taxon>Basidiomycota</taxon>
        <taxon>Agaricomycotina</taxon>
        <taxon>Agaricomycetes</taxon>
        <taxon>Russulales</taxon>
        <taxon>Lachnocladiaceae</taxon>
        <taxon>Vararia</taxon>
    </lineage>
</organism>
<reference evidence="1" key="2">
    <citation type="journal article" date="2022" name="New Phytol.">
        <title>Evolutionary transition to the ectomycorrhizal habit in the genomes of a hyperdiverse lineage of mushroom-forming fungi.</title>
        <authorList>
            <person name="Looney B."/>
            <person name="Miyauchi S."/>
            <person name="Morin E."/>
            <person name="Drula E."/>
            <person name="Courty P.E."/>
            <person name="Kohler A."/>
            <person name="Kuo A."/>
            <person name="LaButti K."/>
            <person name="Pangilinan J."/>
            <person name="Lipzen A."/>
            <person name="Riley R."/>
            <person name="Andreopoulos W."/>
            <person name="He G."/>
            <person name="Johnson J."/>
            <person name="Nolan M."/>
            <person name="Tritt A."/>
            <person name="Barry K.W."/>
            <person name="Grigoriev I.V."/>
            <person name="Nagy L.G."/>
            <person name="Hibbett D."/>
            <person name="Henrissat B."/>
            <person name="Matheny P.B."/>
            <person name="Labbe J."/>
            <person name="Martin F.M."/>
        </authorList>
    </citation>
    <scope>NUCLEOTIDE SEQUENCE</scope>
    <source>
        <strain evidence="1">EC-137</strain>
    </source>
</reference>
<feature type="non-terminal residue" evidence="1">
    <location>
        <position position="1"/>
    </location>
</feature>
<reference evidence="1" key="1">
    <citation type="submission" date="2021-02" db="EMBL/GenBank/DDBJ databases">
        <authorList>
            <consortium name="DOE Joint Genome Institute"/>
            <person name="Ahrendt S."/>
            <person name="Looney B.P."/>
            <person name="Miyauchi S."/>
            <person name="Morin E."/>
            <person name="Drula E."/>
            <person name="Courty P.E."/>
            <person name="Chicoki N."/>
            <person name="Fauchery L."/>
            <person name="Kohler A."/>
            <person name="Kuo A."/>
            <person name="Labutti K."/>
            <person name="Pangilinan J."/>
            <person name="Lipzen A."/>
            <person name="Riley R."/>
            <person name="Andreopoulos W."/>
            <person name="He G."/>
            <person name="Johnson J."/>
            <person name="Barry K.W."/>
            <person name="Grigoriev I.V."/>
            <person name="Nagy L."/>
            <person name="Hibbett D."/>
            <person name="Henrissat B."/>
            <person name="Matheny P.B."/>
            <person name="Labbe J."/>
            <person name="Martin F."/>
        </authorList>
    </citation>
    <scope>NUCLEOTIDE SEQUENCE</scope>
    <source>
        <strain evidence="1">EC-137</strain>
    </source>
</reference>
<name>A0ACB8QDC0_9AGAM</name>
<protein>
    <submittedName>
        <fullName evidence="1">Uncharacterized protein</fullName>
    </submittedName>
</protein>
<proteinExistence type="predicted"/>
<sequence>WSSTSVGSTVIPSGRTDFCATVLSDGRVLIHGGADAGFQNTFADGWILDTTQNPMVWLSVPALSQLGPRKDHFAVTVGSQVIFGFGYGSNGPANATLQIYNVDSGSFVTSFSP</sequence>
<accession>A0ACB8QDC0</accession>
<dbReference type="EMBL" id="MU273686">
    <property type="protein sequence ID" value="KAI0029286.1"/>
    <property type="molecule type" value="Genomic_DNA"/>
</dbReference>
<keyword evidence="2" id="KW-1185">Reference proteome</keyword>
<feature type="non-terminal residue" evidence="1">
    <location>
        <position position="113"/>
    </location>
</feature>
<evidence type="ECO:0000313" key="2">
    <source>
        <dbReference type="Proteomes" id="UP000814128"/>
    </source>
</evidence>
<comment type="caution">
    <text evidence="1">The sequence shown here is derived from an EMBL/GenBank/DDBJ whole genome shotgun (WGS) entry which is preliminary data.</text>
</comment>
<dbReference type="Proteomes" id="UP000814128">
    <property type="component" value="Unassembled WGS sequence"/>
</dbReference>
<gene>
    <name evidence="1" type="ORF">K488DRAFT_33982</name>
</gene>